<feature type="domain" description="NADH:quinone oxidoreductase/Mrp antiporter transmembrane" evidence="19">
    <location>
        <begin position="108"/>
        <end position="377"/>
    </location>
</feature>
<evidence type="ECO:0000256" key="9">
    <source>
        <dbReference type="ARBA" id="ARBA00022967"/>
    </source>
</evidence>
<evidence type="ECO:0000256" key="16">
    <source>
        <dbReference type="ARBA" id="ARBA00031027"/>
    </source>
</evidence>
<feature type="transmembrane region" description="Helical" evidence="18">
    <location>
        <begin position="57"/>
        <end position="77"/>
    </location>
</feature>
<evidence type="ECO:0000256" key="14">
    <source>
        <dbReference type="ARBA" id="ARBA00023128"/>
    </source>
</evidence>
<dbReference type="AlphaFoldDB" id="A0A386PZ19"/>
<evidence type="ECO:0000259" key="20">
    <source>
        <dbReference type="Pfam" id="PF06455"/>
    </source>
</evidence>
<comment type="catalytic activity">
    <reaction evidence="17">
        <text>a ubiquinone + NADH + 5 H(+)(in) = a ubiquinol + NAD(+) + 4 H(+)(out)</text>
        <dbReference type="Rhea" id="RHEA:29091"/>
        <dbReference type="Rhea" id="RHEA-COMP:9565"/>
        <dbReference type="Rhea" id="RHEA-COMP:9566"/>
        <dbReference type="ChEBI" id="CHEBI:15378"/>
        <dbReference type="ChEBI" id="CHEBI:16389"/>
        <dbReference type="ChEBI" id="CHEBI:17976"/>
        <dbReference type="ChEBI" id="CHEBI:57540"/>
        <dbReference type="ChEBI" id="CHEBI:57945"/>
        <dbReference type="EC" id="7.1.1.2"/>
    </reaction>
</comment>
<protein>
    <recommendedName>
        <fullName evidence="4">NADH-ubiquinone oxidoreductase chain 5</fullName>
        <ecNumber evidence="3">7.1.1.2</ecNumber>
    </recommendedName>
    <alternativeName>
        <fullName evidence="16">NADH dehydrogenase subunit 5</fullName>
    </alternativeName>
</protein>
<feature type="transmembrane region" description="Helical" evidence="18">
    <location>
        <begin position="240"/>
        <end position="259"/>
    </location>
</feature>
<dbReference type="GO" id="GO:0005743">
    <property type="term" value="C:mitochondrial inner membrane"/>
    <property type="evidence" value="ECO:0007669"/>
    <property type="project" value="UniProtKB-SubCell"/>
</dbReference>
<feature type="transmembrane region" description="Helical" evidence="18">
    <location>
        <begin position="7"/>
        <end position="37"/>
    </location>
</feature>
<feature type="transmembrane region" description="Helical" evidence="18">
    <location>
        <begin position="414"/>
        <end position="435"/>
    </location>
</feature>
<evidence type="ECO:0000259" key="19">
    <source>
        <dbReference type="Pfam" id="PF00361"/>
    </source>
</evidence>
<evidence type="ECO:0000256" key="11">
    <source>
        <dbReference type="ARBA" id="ARBA00022989"/>
    </source>
</evidence>
<dbReference type="GO" id="GO:0042773">
    <property type="term" value="P:ATP synthesis coupled electron transport"/>
    <property type="evidence" value="ECO:0007669"/>
    <property type="project" value="InterPro"/>
</dbReference>
<feature type="transmembrane region" description="Helical" evidence="18">
    <location>
        <begin position="180"/>
        <end position="202"/>
    </location>
</feature>
<feature type="transmembrane region" description="Helical" evidence="18">
    <location>
        <begin position="470"/>
        <end position="490"/>
    </location>
</feature>
<dbReference type="InterPro" id="IPR010934">
    <property type="entry name" value="NADH_DH_su5_C"/>
</dbReference>
<evidence type="ECO:0000256" key="18">
    <source>
        <dbReference type="SAM" id="Phobius"/>
    </source>
</evidence>
<proteinExistence type="predicted"/>
<keyword evidence="5" id="KW-0813">Transport</keyword>
<dbReference type="InterPro" id="IPR003945">
    <property type="entry name" value="NU5C-like"/>
</dbReference>
<reference evidence="21" key="2">
    <citation type="submission" date="2018-06" db="EMBL/GenBank/DDBJ databases">
        <authorList>
            <person name="Wang J.-J."/>
            <person name="Dai R.-H."/>
        </authorList>
    </citation>
    <scope>NUCLEOTIDE SEQUENCE</scope>
</reference>
<dbReference type="Pfam" id="PF00361">
    <property type="entry name" value="Proton_antipo_M"/>
    <property type="match status" value="1"/>
</dbReference>
<feature type="transmembrane region" description="Helical" evidence="18">
    <location>
        <begin position="89"/>
        <end position="108"/>
    </location>
</feature>
<evidence type="ECO:0000256" key="8">
    <source>
        <dbReference type="ARBA" id="ARBA00022792"/>
    </source>
</evidence>
<evidence type="ECO:0000256" key="17">
    <source>
        <dbReference type="ARBA" id="ARBA00049551"/>
    </source>
</evidence>
<name>A0A386PZ19_9HEMI</name>
<dbReference type="GeneID" id="38091165"/>
<keyword evidence="13" id="KW-0830">Ubiquinone</keyword>
<evidence type="ECO:0000256" key="2">
    <source>
        <dbReference type="ARBA" id="ARBA00004448"/>
    </source>
</evidence>
<feature type="transmembrane region" description="Helical" evidence="18">
    <location>
        <begin position="153"/>
        <end position="174"/>
    </location>
</feature>
<keyword evidence="11 18" id="KW-1133">Transmembrane helix</keyword>
<gene>
    <name evidence="21" type="primary">ND5</name>
</gene>
<evidence type="ECO:0000256" key="4">
    <source>
        <dbReference type="ARBA" id="ARBA00021096"/>
    </source>
</evidence>
<feature type="transmembrane region" description="Helical" evidence="18">
    <location>
        <begin position="291"/>
        <end position="315"/>
    </location>
</feature>
<evidence type="ECO:0000256" key="5">
    <source>
        <dbReference type="ARBA" id="ARBA00022448"/>
    </source>
</evidence>
<keyword evidence="7 18" id="KW-0812">Transmembrane</keyword>
<evidence type="ECO:0000256" key="10">
    <source>
        <dbReference type="ARBA" id="ARBA00022982"/>
    </source>
</evidence>
<dbReference type="RefSeq" id="YP_009516554.1">
    <property type="nucleotide sequence ID" value="NC_039427.1"/>
</dbReference>
<keyword evidence="9" id="KW-1278">Translocase</keyword>
<dbReference type="EMBL" id="MH492318">
    <property type="protein sequence ID" value="AYE40965.1"/>
    <property type="molecule type" value="Genomic_DNA"/>
</dbReference>
<organism evidence="21">
    <name type="scientific">Populicerus populi</name>
    <dbReference type="NCBI Taxonomy" id="1863074"/>
    <lineage>
        <taxon>Eukaryota</taxon>
        <taxon>Metazoa</taxon>
        <taxon>Ecdysozoa</taxon>
        <taxon>Arthropoda</taxon>
        <taxon>Hexapoda</taxon>
        <taxon>Insecta</taxon>
        <taxon>Pterygota</taxon>
        <taxon>Neoptera</taxon>
        <taxon>Paraneoptera</taxon>
        <taxon>Hemiptera</taxon>
        <taxon>Auchenorrhyncha</taxon>
        <taxon>Membracoidea</taxon>
        <taxon>Cicadellidae</taxon>
        <taxon>Eurymelinae</taxon>
        <taxon>Idiocerini</taxon>
        <taxon>Populicerus</taxon>
    </lineage>
</organism>
<dbReference type="GO" id="GO:0008137">
    <property type="term" value="F:NADH dehydrogenase (ubiquinone) activity"/>
    <property type="evidence" value="ECO:0007669"/>
    <property type="project" value="UniProtKB-EC"/>
</dbReference>
<dbReference type="Pfam" id="PF06455">
    <property type="entry name" value="NADH5_C"/>
    <property type="match status" value="1"/>
</dbReference>
<dbReference type="GO" id="GO:0015990">
    <property type="term" value="P:electron transport coupled proton transport"/>
    <property type="evidence" value="ECO:0007669"/>
    <property type="project" value="TreeGrafter"/>
</dbReference>
<dbReference type="InterPro" id="IPR001750">
    <property type="entry name" value="ND/Mrp_TM"/>
</dbReference>
<sequence length="557" mass="65632">MFKSNYYFMWFMMLFFLSMILFLLSMYIGYNGLIYFFEYNLYTFNSINLCYLIFVDWISMSFVSVVLFISSMVLFYSMQYMGYTSYSSIRFLFLVLLFIFSMLLMIMSPNLMSILLGWDGLGLVSYCLVIYYSSTKSYLAGLITCLTNRLGDVGLLISICWMISYGSWHFMFYSMFFSKYLYLLLVLSCFTKSAQIPFSCWLPAAMAAPTPVSALVHSSTLVTAGVYLLIRFYNYFNFNIYLIFISLMTMIMSSVCALFEYDLKKIIALSTLSQLGLMMTSLFIGMVELSYFHLITHAMFKSLLFLCSGIFIYYMNDNQDIRVMGSVCMNLPFTTSCFNISSLSLCGIPFLSGFYSKDLIIEGSLLSSLNLLIFILFYLSLGLTSGYSLRLFYYSMICVCNYNPLSLFKDDLDYMKFSIFMLTLFSVMGGCLIIWMMNFDMLFMVFPIYMKLLILLMVFFGAWMSFEMFFFNYLFFVGFYLFNNYMWFMYSYSFNMYNMFYYYSMNSMNKVLPWGEYYGAMGLSYYLLKLTNYFQNYFSSSLKIFLLMFMFWFILLI</sequence>
<feature type="transmembrane region" description="Helical" evidence="18">
    <location>
        <begin position="266"/>
        <end position="285"/>
    </location>
</feature>
<evidence type="ECO:0000256" key="15">
    <source>
        <dbReference type="ARBA" id="ARBA00023136"/>
    </source>
</evidence>
<evidence type="ECO:0000313" key="21">
    <source>
        <dbReference type="EMBL" id="AYE40965.1"/>
    </source>
</evidence>
<evidence type="ECO:0000256" key="13">
    <source>
        <dbReference type="ARBA" id="ARBA00023075"/>
    </source>
</evidence>
<feature type="transmembrane region" description="Helical" evidence="18">
    <location>
        <begin position="114"/>
        <end position="132"/>
    </location>
</feature>
<evidence type="ECO:0000256" key="7">
    <source>
        <dbReference type="ARBA" id="ARBA00022692"/>
    </source>
</evidence>
<dbReference type="GO" id="GO:0003954">
    <property type="term" value="F:NADH dehydrogenase activity"/>
    <property type="evidence" value="ECO:0007669"/>
    <property type="project" value="TreeGrafter"/>
</dbReference>
<evidence type="ECO:0000256" key="12">
    <source>
        <dbReference type="ARBA" id="ARBA00023027"/>
    </source>
</evidence>
<accession>A0A386PZ19</accession>
<dbReference type="PANTHER" id="PTHR42829:SF2">
    <property type="entry name" value="NADH-UBIQUINONE OXIDOREDUCTASE CHAIN 5"/>
    <property type="match status" value="1"/>
</dbReference>
<dbReference type="CTD" id="4540"/>
<comment type="function">
    <text evidence="1">Core subunit of the mitochondrial membrane respiratory chain NADH dehydrogenase (Complex I) that is believed to belong to the minimal assembly required for catalysis. Complex I functions in the transfer of electrons from NADH to the respiratory chain. The immediate electron acceptor for the enzyme is believed to be ubiquinone.</text>
</comment>
<feature type="transmembrane region" description="Helical" evidence="18">
    <location>
        <begin position="534"/>
        <end position="556"/>
    </location>
</feature>
<keyword evidence="10" id="KW-0249">Electron transport</keyword>
<feature type="domain" description="NADH dehydrogenase subunit 5 C-terminal" evidence="20">
    <location>
        <begin position="387"/>
        <end position="557"/>
    </location>
</feature>
<evidence type="ECO:0000256" key="6">
    <source>
        <dbReference type="ARBA" id="ARBA00022660"/>
    </source>
</evidence>
<keyword evidence="8" id="KW-0999">Mitochondrion inner membrane</keyword>
<geneLocation type="mitochondrion" evidence="21"/>
<keyword evidence="12" id="KW-0520">NAD</keyword>
<dbReference type="EC" id="7.1.1.2" evidence="3"/>
<feature type="transmembrane region" description="Helical" evidence="18">
    <location>
        <begin position="327"/>
        <end position="353"/>
    </location>
</feature>
<dbReference type="PRINTS" id="PR01434">
    <property type="entry name" value="NADHDHGNASE5"/>
</dbReference>
<dbReference type="PANTHER" id="PTHR42829">
    <property type="entry name" value="NADH-UBIQUINONE OXIDOREDUCTASE CHAIN 5"/>
    <property type="match status" value="1"/>
</dbReference>
<keyword evidence="14 21" id="KW-0496">Mitochondrion</keyword>
<feature type="transmembrane region" description="Helical" evidence="18">
    <location>
        <begin position="511"/>
        <end position="528"/>
    </location>
</feature>
<keyword evidence="15 18" id="KW-0472">Membrane</keyword>
<comment type="subcellular location">
    <subcellularLocation>
        <location evidence="2">Mitochondrion inner membrane</location>
        <topology evidence="2">Multi-pass membrane protein</topology>
    </subcellularLocation>
</comment>
<evidence type="ECO:0000256" key="3">
    <source>
        <dbReference type="ARBA" id="ARBA00012944"/>
    </source>
</evidence>
<evidence type="ECO:0000256" key="1">
    <source>
        <dbReference type="ARBA" id="ARBA00003257"/>
    </source>
</evidence>
<reference evidence="21" key="1">
    <citation type="journal article" date="2018" name="Int. J. Biol. Macromol.">
        <title>Characterization and phylogenetic implications of the complete mitochondrial genome of Idiocerinae (Hemiptera: Cicadellidae).</title>
        <authorList>
            <person name="Wang J.-J."/>
            <person name="Yang M.-F."/>
            <person name="Dai R.-H."/>
            <person name="Li H."/>
            <person name="Wang X.-Y."/>
        </authorList>
    </citation>
    <scope>NUCLEOTIDE SEQUENCE</scope>
</reference>
<feature type="transmembrane region" description="Helical" evidence="18">
    <location>
        <begin position="214"/>
        <end position="234"/>
    </location>
</feature>
<feature type="transmembrane region" description="Helical" evidence="18">
    <location>
        <begin position="442"/>
        <end position="464"/>
    </location>
</feature>
<keyword evidence="6" id="KW-0679">Respiratory chain</keyword>